<dbReference type="GeneID" id="95686838"/>
<evidence type="ECO:0000313" key="2">
    <source>
        <dbReference type="EMBL" id="TFF11565.1"/>
    </source>
</evidence>
<feature type="region of interest" description="Disordered" evidence="1">
    <location>
        <begin position="135"/>
        <end position="169"/>
    </location>
</feature>
<dbReference type="Pfam" id="PF06078">
    <property type="entry name" value="DUF937"/>
    <property type="match status" value="1"/>
</dbReference>
<dbReference type="InterPro" id="IPR009282">
    <property type="entry name" value="DUF937"/>
</dbReference>
<proteinExistence type="predicted"/>
<organism evidence="2 3">
    <name type="scientific">Cellulosimicrobium funkei</name>
    <dbReference type="NCBI Taxonomy" id="264251"/>
    <lineage>
        <taxon>Bacteria</taxon>
        <taxon>Bacillati</taxon>
        <taxon>Actinomycetota</taxon>
        <taxon>Actinomycetes</taxon>
        <taxon>Micrococcales</taxon>
        <taxon>Promicromonosporaceae</taxon>
        <taxon>Cellulosimicrobium</taxon>
    </lineage>
</organism>
<evidence type="ECO:0000256" key="1">
    <source>
        <dbReference type="SAM" id="MobiDB-lite"/>
    </source>
</evidence>
<dbReference type="AlphaFoldDB" id="A0A4Y8R2F0"/>
<feature type="compositionally biased region" description="Gly residues" evidence="1">
    <location>
        <begin position="135"/>
        <end position="156"/>
    </location>
</feature>
<accession>A0A4Y8R2F0</accession>
<sequence>MAGIDDILSTVPLDQLAGRLGVDEATAQRAVGAALPALLGGLRANAQDPAGAASLGEALAQHDPALVEGGVDLDDVDTDDGRKIVGHVFGQNEQAVVAQLARSTGTGKDLLAKVLPALAPIALAFLAKQLGGAGSSGGVPTGTSGGTAGGTAAGKGAGERPGASQTGEGGLGDVLGGLLGGGSGAGGGLGDLLGGLGGLLGGGRR</sequence>
<name>A0A4Y8R2F0_9MICO</name>
<gene>
    <name evidence="2" type="ORF">E1O70_10240</name>
</gene>
<keyword evidence="3" id="KW-1185">Reference proteome</keyword>
<dbReference type="EMBL" id="SOZH01000005">
    <property type="protein sequence ID" value="TFF11565.1"/>
    <property type="molecule type" value="Genomic_DNA"/>
</dbReference>
<dbReference type="RefSeq" id="WP_061268659.1">
    <property type="nucleotide sequence ID" value="NZ_SOZH01000005.1"/>
</dbReference>
<reference evidence="2 3" key="1">
    <citation type="submission" date="2019-03" db="EMBL/GenBank/DDBJ databases">
        <title>Cellulosimicrobium funkei JCM14302 Assembly.</title>
        <authorList>
            <person name="Dou T."/>
        </authorList>
    </citation>
    <scope>NUCLEOTIDE SEQUENCE [LARGE SCALE GENOMIC DNA]</scope>
    <source>
        <strain evidence="2 3">JCM 14302</strain>
    </source>
</reference>
<protein>
    <submittedName>
        <fullName evidence="2">DUF937 domain-containing protein</fullName>
    </submittedName>
</protein>
<comment type="caution">
    <text evidence="2">The sequence shown here is derived from an EMBL/GenBank/DDBJ whole genome shotgun (WGS) entry which is preliminary data.</text>
</comment>
<evidence type="ECO:0000313" key="3">
    <source>
        <dbReference type="Proteomes" id="UP000298003"/>
    </source>
</evidence>
<dbReference type="Proteomes" id="UP000298003">
    <property type="component" value="Unassembled WGS sequence"/>
</dbReference>